<dbReference type="PROSITE" id="PS50994">
    <property type="entry name" value="INTEGRASE"/>
    <property type="match status" value="1"/>
</dbReference>
<dbReference type="SUPFAM" id="SSF53098">
    <property type="entry name" value="Ribonuclease H-like"/>
    <property type="match status" value="1"/>
</dbReference>
<keyword evidence="3" id="KW-1185">Reference proteome</keyword>
<evidence type="ECO:0000259" key="2">
    <source>
        <dbReference type="PROSITE" id="PS50994"/>
    </source>
</evidence>
<dbReference type="AlphaFoldDB" id="A0A914CVK8"/>
<dbReference type="InterPro" id="IPR001584">
    <property type="entry name" value="Integrase_cat-core"/>
</dbReference>
<evidence type="ECO:0000313" key="3">
    <source>
        <dbReference type="Proteomes" id="UP000887540"/>
    </source>
</evidence>
<dbReference type="InterPro" id="IPR012337">
    <property type="entry name" value="RNaseH-like_sf"/>
</dbReference>
<name>A0A914CVK8_9BILA</name>
<feature type="domain" description="Integrase catalytic" evidence="2">
    <location>
        <begin position="1"/>
        <end position="124"/>
    </location>
</feature>
<accession>A0A914CVK8</accession>
<evidence type="ECO:0000313" key="4">
    <source>
        <dbReference type="WBParaSite" id="ACRNAN_scaffold15247.g11446.t1"/>
    </source>
</evidence>
<dbReference type="PANTHER" id="PTHR37984:SF5">
    <property type="entry name" value="PROTEIN NYNRIN-LIKE"/>
    <property type="match status" value="1"/>
</dbReference>
<dbReference type="Gene3D" id="3.30.420.10">
    <property type="entry name" value="Ribonuclease H-like superfamily/Ribonuclease H"/>
    <property type="match status" value="1"/>
</dbReference>
<sequence>MLVAEPLSNKTAHHVSQALLTRVFCLYGFPETLASDQGKEFVNSILDNMAKICGFKKILTTSYHPAANGQVERTNSTIINIISAFCNEGGTDWSQLLPMSVFAYNTSVHSSTLETPFFLCHGFDPKLPSDLALLSEEPNNLDIPQYRQELIQNLKIAFEKVKENINKAQLKQKNYYDKRNKTIDREFKLGELVLCYKDVAPEGQRTKFFKKWHGPYRIAKVQGSNVTLQSLESPFEPFSTHGNKIKLYYPSEPLPLRSIDEPNQKLTEEKYSKEYKQDEENIIAYAKHSLNKSRDEDSSDFNDEDSSEQEAGPSGLSF</sequence>
<dbReference type="PANTHER" id="PTHR37984">
    <property type="entry name" value="PROTEIN CBG26694"/>
    <property type="match status" value="1"/>
</dbReference>
<proteinExistence type="predicted"/>
<feature type="compositionally biased region" description="Acidic residues" evidence="1">
    <location>
        <begin position="297"/>
        <end position="308"/>
    </location>
</feature>
<feature type="region of interest" description="Disordered" evidence="1">
    <location>
        <begin position="286"/>
        <end position="318"/>
    </location>
</feature>
<protein>
    <submittedName>
        <fullName evidence="4">Integrase catalytic domain-containing protein</fullName>
    </submittedName>
</protein>
<dbReference type="InterPro" id="IPR050951">
    <property type="entry name" value="Retrovirus_Pol_polyprotein"/>
</dbReference>
<dbReference type="InterPro" id="IPR036397">
    <property type="entry name" value="RNaseH_sf"/>
</dbReference>
<evidence type="ECO:0000256" key="1">
    <source>
        <dbReference type="SAM" id="MobiDB-lite"/>
    </source>
</evidence>
<dbReference type="GO" id="GO:0015074">
    <property type="term" value="P:DNA integration"/>
    <property type="evidence" value="ECO:0007669"/>
    <property type="project" value="InterPro"/>
</dbReference>
<dbReference type="WBParaSite" id="ACRNAN_scaffold15247.g11446.t1">
    <property type="protein sequence ID" value="ACRNAN_scaffold15247.g11446.t1"/>
    <property type="gene ID" value="ACRNAN_scaffold15247.g11446"/>
</dbReference>
<organism evidence="3 4">
    <name type="scientific">Acrobeloides nanus</name>
    <dbReference type="NCBI Taxonomy" id="290746"/>
    <lineage>
        <taxon>Eukaryota</taxon>
        <taxon>Metazoa</taxon>
        <taxon>Ecdysozoa</taxon>
        <taxon>Nematoda</taxon>
        <taxon>Chromadorea</taxon>
        <taxon>Rhabditida</taxon>
        <taxon>Tylenchina</taxon>
        <taxon>Cephalobomorpha</taxon>
        <taxon>Cephaloboidea</taxon>
        <taxon>Cephalobidae</taxon>
        <taxon>Acrobeloides</taxon>
    </lineage>
</organism>
<dbReference type="GO" id="GO:0003676">
    <property type="term" value="F:nucleic acid binding"/>
    <property type="evidence" value="ECO:0007669"/>
    <property type="project" value="InterPro"/>
</dbReference>
<dbReference type="Proteomes" id="UP000887540">
    <property type="component" value="Unplaced"/>
</dbReference>
<reference evidence="4" key="1">
    <citation type="submission" date="2022-11" db="UniProtKB">
        <authorList>
            <consortium name="WormBaseParasite"/>
        </authorList>
    </citation>
    <scope>IDENTIFICATION</scope>
</reference>